<evidence type="ECO:0000313" key="1">
    <source>
        <dbReference type="EMBL" id="KAK3234376.1"/>
    </source>
</evidence>
<keyword evidence="2" id="KW-1185">Reference proteome</keyword>
<protein>
    <submittedName>
        <fullName evidence="1">Uncharacterized protein</fullName>
    </submittedName>
</protein>
<name>A0AAE0BDG6_9CHLO</name>
<dbReference type="EMBL" id="LGRX02035499">
    <property type="protein sequence ID" value="KAK3234376.1"/>
    <property type="molecule type" value="Genomic_DNA"/>
</dbReference>
<organism evidence="1 2">
    <name type="scientific">Cymbomonas tetramitiformis</name>
    <dbReference type="NCBI Taxonomy" id="36881"/>
    <lineage>
        <taxon>Eukaryota</taxon>
        <taxon>Viridiplantae</taxon>
        <taxon>Chlorophyta</taxon>
        <taxon>Pyramimonadophyceae</taxon>
        <taxon>Pyramimonadales</taxon>
        <taxon>Pyramimonadaceae</taxon>
        <taxon>Cymbomonas</taxon>
    </lineage>
</organism>
<proteinExistence type="predicted"/>
<sequence>MEAGEVMVAGKAVVAVVVRVEGTERQGVMDKQAEAVRKAGVAMEEEGAAVDLVVEAGAAVVDWEVGVVEAVEKVEVGTVAAVMEMMGVEMEGGGEVSARVVVARAAAVKAEVDSVADSEVAGKSEWVVG</sequence>
<gene>
    <name evidence="1" type="ORF">CYMTET_55318</name>
</gene>
<reference evidence="1 2" key="1">
    <citation type="journal article" date="2015" name="Genome Biol. Evol.">
        <title>Comparative Genomics of a Bacterivorous Green Alga Reveals Evolutionary Causalities and Consequences of Phago-Mixotrophic Mode of Nutrition.</title>
        <authorList>
            <person name="Burns J.A."/>
            <person name="Paasch A."/>
            <person name="Narechania A."/>
            <person name="Kim E."/>
        </authorList>
    </citation>
    <scope>NUCLEOTIDE SEQUENCE [LARGE SCALE GENOMIC DNA]</scope>
    <source>
        <strain evidence="1 2">PLY_AMNH</strain>
    </source>
</reference>
<comment type="caution">
    <text evidence="1">The sequence shown here is derived from an EMBL/GenBank/DDBJ whole genome shotgun (WGS) entry which is preliminary data.</text>
</comment>
<accession>A0AAE0BDG6</accession>
<evidence type="ECO:0000313" key="2">
    <source>
        <dbReference type="Proteomes" id="UP001190700"/>
    </source>
</evidence>
<dbReference type="Proteomes" id="UP001190700">
    <property type="component" value="Unassembled WGS sequence"/>
</dbReference>
<dbReference type="AlphaFoldDB" id="A0AAE0BDG6"/>